<protein>
    <submittedName>
        <fullName evidence="1">Uncharacterized protein</fullName>
    </submittedName>
</protein>
<organism evidence="1 2">
    <name type="scientific">Euplotes crassus</name>
    <dbReference type="NCBI Taxonomy" id="5936"/>
    <lineage>
        <taxon>Eukaryota</taxon>
        <taxon>Sar</taxon>
        <taxon>Alveolata</taxon>
        <taxon>Ciliophora</taxon>
        <taxon>Intramacronucleata</taxon>
        <taxon>Spirotrichea</taxon>
        <taxon>Hypotrichia</taxon>
        <taxon>Euplotida</taxon>
        <taxon>Euplotidae</taxon>
        <taxon>Moneuplotes</taxon>
    </lineage>
</organism>
<gene>
    <name evidence="1" type="ORF">ECRASSUSDP1_LOCUS27347</name>
</gene>
<dbReference type="Proteomes" id="UP001295684">
    <property type="component" value="Unassembled WGS sequence"/>
</dbReference>
<evidence type="ECO:0000313" key="2">
    <source>
        <dbReference type="Proteomes" id="UP001295684"/>
    </source>
</evidence>
<sequence length="199" mass="23458">MEYSARNVKNFKNQKNINQIKDSRVKNKLFKRIKPLSTKLPLVQKLENTMIEDRCLSPRPLQQRQIQSPNQTFTKHRKKLSIKEASRLLVYITRKCEQKVTQRYRFSGASPLRSKQAKLKINNGDLSTTRPALSPTCERNFKPLQTLNSLCKRKLAPSERETNEGDPRLKIFKIYTGLNWEKSRISRENQERRRTLMSL</sequence>
<keyword evidence="2" id="KW-1185">Reference proteome</keyword>
<dbReference type="EMBL" id="CAMPGE010028219">
    <property type="protein sequence ID" value="CAI2385764.1"/>
    <property type="molecule type" value="Genomic_DNA"/>
</dbReference>
<proteinExistence type="predicted"/>
<accession>A0AAD1Y6W0</accession>
<dbReference type="AlphaFoldDB" id="A0AAD1Y6W0"/>
<reference evidence="1" key="1">
    <citation type="submission" date="2023-07" db="EMBL/GenBank/DDBJ databases">
        <authorList>
            <consortium name="AG Swart"/>
            <person name="Singh M."/>
            <person name="Singh A."/>
            <person name="Seah K."/>
            <person name="Emmerich C."/>
        </authorList>
    </citation>
    <scope>NUCLEOTIDE SEQUENCE</scope>
    <source>
        <strain evidence="1">DP1</strain>
    </source>
</reference>
<comment type="caution">
    <text evidence="1">The sequence shown here is derived from an EMBL/GenBank/DDBJ whole genome shotgun (WGS) entry which is preliminary data.</text>
</comment>
<evidence type="ECO:0000313" key="1">
    <source>
        <dbReference type="EMBL" id="CAI2385764.1"/>
    </source>
</evidence>
<name>A0AAD1Y6W0_EUPCR</name>